<dbReference type="EC" id="3.5.2.6" evidence="3 6"/>
<organism evidence="9">
    <name type="scientific">Caulobacter sp. (strain K31)</name>
    <dbReference type="NCBI Taxonomy" id="366602"/>
    <lineage>
        <taxon>Bacteria</taxon>
        <taxon>Pseudomonadati</taxon>
        <taxon>Pseudomonadota</taxon>
        <taxon>Alphaproteobacteria</taxon>
        <taxon>Caulobacterales</taxon>
        <taxon>Caulobacteraceae</taxon>
        <taxon>Caulobacter</taxon>
    </lineage>
</organism>
<dbReference type="MEROPS" id="S11.A01"/>
<evidence type="ECO:0000256" key="5">
    <source>
        <dbReference type="ARBA" id="ARBA00023251"/>
    </source>
</evidence>
<comment type="similarity">
    <text evidence="2 6">Belongs to the class-A beta-lactamase family.</text>
</comment>
<keyword evidence="7" id="KW-0732">Signal</keyword>
<dbReference type="PRINTS" id="PR00118">
    <property type="entry name" value="BLACTAMASEA"/>
</dbReference>
<dbReference type="PANTHER" id="PTHR35333:SF3">
    <property type="entry name" value="BETA-LACTAMASE-TYPE TRANSPEPTIDASE FOLD CONTAINING PROTEIN"/>
    <property type="match status" value="1"/>
</dbReference>
<dbReference type="PROSITE" id="PS00146">
    <property type="entry name" value="BETA_LACTAMASE_A"/>
    <property type="match status" value="1"/>
</dbReference>
<keyword evidence="4 6" id="KW-0378">Hydrolase</keyword>
<dbReference type="NCBIfam" id="NF033103">
    <property type="entry name" value="bla_class_A"/>
    <property type="match status" value="1"/>
</dbReference>
<evidence type="ECO:0000256" key="7">
    <source>
        <dbReference type="SAM" id="SignalP"/>
    </source>
</evidence>
<dbReference type="InterPro" id="IPR000871">
    <property type="entry name" value="Beta-lactam_class-A"/>
</dbReference>
<feature type="domain" description="Beta-lactamase class A catalytic" evidence="8">
    <location>
        <begin position="51"/>
        <end position="259"/>
    </location>
</feature>
<dbReference type="Gene3D" id="3.40.710.10">
    <property type="entry name" value="DD-peptidase/beta-lactamase superfamily"/>
    <property type="match status" value="1"/>
</dbReference>
<reference evidence="9" key="1">
    <citation type="submission" date="2008-01" db="EMBL/GenBank/DDBJ databases">
        <title>Complete sequence of chromosome of Caulobacter sp. K31.</title>
        <authorList>
            <consortium name="US DOE Joint Genome Institute"/>
            <person name="Copeland A."/>
            <person name="Lucas S."/>
            <person name="Lapidus A."/>
            <person name="Barry K."/>
            <person name="Glavina del Rio T."/>
            <person name="Dalin E."/>
            <person name="Tice H."/>
            <person name="Pitluck S."/>
            <person name="Bruce D."/>
            <person name="Goodwin L."/>
            <person name="Thompson L.S."/>
            <person name="Brettin T."/>
            <person name="Detter J.C."/>
            <person name="Han C."/>
            <person name="Schmutz J."/>
            <person name="Larimer F."/>
            <person name="Land M."/>
            <person name="Hauser L."/>
            <person name="Kyrpides N."/>
            <person name="Kim E."/>
            <person name="Stephens C."/>
            <person name="Richardson P."/>
        </authorList>
    </citation>
    <scope>NUCLEOTIDE SEQUENCE [LARGE SCALE GENOMIC DNA]</scope>
    <source>
        <strain evidence="9">K31</strain>
    </source>
</reference>
<dbReference type="InterPro" id="IPR023650">
    <property type="entry name" value="Beta-lactam_class-A_AS"/>
</dbReference>
<evidence type="ECO:0000259" key="8">
    <source>
        <dbReference type="Pfam" id="PF13354"/>
    </source>
</evidence>
<evidence type="ECO:0000256" key="4">
    <source>
        <dbReference type="ARBA" id="ARBA00022801"/>
    </source>
</evidence>
<dbReference type="GO" id="GO:0030655">
    <property type="term" value="P:beta-lactam antibiotic catabolic process"/>
    <property type="evidence" value="ECO:0007669"/>
    <property type="project" value="InterPro"/>
</dbReference>
<dbReference type="PROSITE" id="PS51318">
    <property type="entry name" value="TAT"/>
    <property type="match status" value="1"/>
</dbReference>
<dbReference type="GO" id="GO:0046677">
    <property type="term" value="P:response to antibiotic"/>
    <property type="evidence" value="ECO:0007669"/>
    <property type="project" value="UniProtKB-UniRule"/>
</dbReference>
<dbReference type="KEGG" id="cak:Caul_0997"/>
<dbReference type="InterPro" id="IPR012338">
    <property type="entry name" value="Beta-lactam/transpept-like"/>
</dbReference>
<feature type="signal peptide" evidence="7">
    <location>
        <begin position="1"/>
        <end position="18"/>
    </location>
</feature>
<proteinExistence type="inferred from homology"/>
<dbReference type="InterPro" id="IPR045155">
    <property type="entry name" value="Beta-lactam_cat"/>
</dbReference>
<dbReference type="STRING" id="366602.Caul_0997"/>
<evidence type="ECO:0000256" key="6">
    <source>
        <dbReference type="RuleBase" id="RU361140"/>
    </source>
</evidence>
<protein>
    <recommendedName>
        <fullName evidence="3 6">Beta-lactamase</fullName>
        <ecNumber evidence="3 6">3.5.2.6</ecNumber>
    </recommendedName>
</protein>
<gene>
    <name evidence="9" type="ordered locus">Caul_0997</name>
</gene>
<dbReference type="Pfam" id="PF13354">
    <property type="entry name" value="Beta-lactamase2"/>
    <property type="match status" value="1"/>
</dbReference>
<feature type="chain" id="PRO_5002755599" description="Beta-lactamase" evidence="7">
    <location>
        <begin position="19"/>
        <end position="304"/>
    </location>
</feature>
<evidence type="ECO:0000256" key="3">
    <source>
        <dbReference type="ARBA" id="ARBA00012865"/>
    </source>
</evidence>
<dbReference type="AlphaFoldDB" id="B0SWD0"/>
<dbReference type="GO" id="GO:0008800">
    <property type="term" value="F:beta-lactamase activity"/>
    <property type="evidence" value="ECO:0007669"/>
    <property type="project" value="UniProtKB-UniRule"/>
</dbReference>
<keyword evidence="5 6" id="KW-0046">Antibiotic resistance</keyword>
<dbReference type="HOGENOM" id="CLU_031960_6_0_5"/>
<dbReference type="PANTHER" id="PTHR35333">
    <property type="entry name" value="BETA-LACTAMASE"/>
    <property type="match status" value="1"/>
</dbReference>
<comment type="catalytic activity">
    <reaction evidence="1 6">
        <text>a beta-lactam + H2O = a substituted beta-amino acid</text>
        <dbReference type="Rhea" id="RHEA:20401"/>
        <dbReference type="ChEBI" id="CHEBI:15377"/>
        <dbReference type="ChEBI" id="CHEBI:35627"/>
        <dbReference type="ChEBI" id="CHEBI:140347"/>
        <dbReference type="EC" id="3.5.2.6"/>
    </reaction>
</comment>
<dbReference type="eggNOG" id="COG2367">
    <property type="taxonomic scope" value="Bacteria"/>
</dbReference>
<evidence type="ECO:0000256" key="2">
    <source>
        <dbReference type="ARBA" id="ARBA00009009"/>
    </source>
</evidence>
<evidence type="ECO:0000256" key="1">
    <source>
        <dbReference type="ARBA" id="ARBA00001526"/>
    </source>
</evidence>
<dbReference type="InterPro" id="IPR006311">
    <property type="entry name" value="TAT_signal"/>
</dbReference>
<name>B0SWD0_CAUSK</name>
<dbReference type="EMBL" id="CP000927">
    <property type="protein sequence ID" value="ABZ70127.1"/>
    <property type="molecule type" value="Genomic_DNA"/>
</dbReference>
<evidence type="ECO:0000313" key="9">
    <source>
        <dbReference type="EMBL" id="ABZ70127.1"/>
    </source>
</evidence>
<accession>B0SWD0</accession>
<dbReference type="SUPFAM" id="SSF56601">
    <property type="entry name" value="beta-lactamase/transpeptidase-like"/>
    <property type="match status" value="1"/>
</dbReference>
<sequence precursor="true">MIDRRQVLTALSALPVLAAATQAGSVATARMTSGISRSMAALEARSGGRLGVAVLDTAGGKAFAYRGDERFAMCSTFKALIAGFVLKRVDQGKERLDRRITYGKGVLLAHSPATEKHVGDGMTVGELCEATITLSDNAAANLLLRTFGGPPALTAFLRGLGDKVTRTDGYEPGINVVEPGEVHDTTSPNAMLATLRTLTLGSALAPASRQRLVGWLVANQTGDKRLRAGLLAGWTVGDKTGSWGDDKKGTTNDIAVIWPTTPAGLGRPPLLITAYLADSRLDSDGRDAVIAEVARLVVAAGYAT</sequence>